<dbReference type="EMBL" id="FOUF01000048">
    <property type="protein sequence ID" value="SFM89832.1"/>
    <property type="molecule type" value="Genomic_DNA"/>
</dbReference>
<dbReference type="RefSeq" id="WP_090672493.1">
    <property type="nucleotide sequence ID" value="NZ_FOUF01000048.1"/>
</dbReference>
<keyword evidence="1" id="KW-0808">Transferase</keyword>
<reference evidence="1 2" key="1">
    <citation type="submission" date="2016-10" db="EMBL/GenBank/DDBJ databases">
        <authorList>
            <person name="de Groot N.N."/>
        </authorList>
    </citation>
    <scope>NUCLEOTIDE SEQUENCE [LARGE SCALE GENOMIC DNA]</scope>
    <source>
        <strain evidence="1 2">Nm146</strain>
    </source>
</reference>
<gene>
    <name evidence="1" type="ORF">SAMN05421880_1486</name>
</gene>
<name>A0A1I4ULH8_9PROT</name>
<dbReference type="InterPro" id="IPR005331">
    <property type="entry name" value="Sulfotransferase"/>
</dbReference>
<accession>A0A1I4ULH8</accession>
<keyword evidence="2" id="KW-1185">Reference proteome</keyword>
<protein>
    <submittedName>
        <fullName evidence="1">Sulfotransferase family protein</fullName>
    </submittedName>
</protein>
<dbReference type="SUPFAM" id="SSF52540">
    <property type="entry name" value="P-loop containing nucleoside triphosphate hydrolases"/>
    <property type="match status" value="1"/>
</dbReference>
<dbReference type="GO" id="GO:0008146">
    <property type="term" value="F:sulfotransferase activity"/>
    <property type="evidence" value="ECO:0007669"/>
    <property type="project" value="InterPro"/>
</dbReference>
<sequence>MAIYVPSSNFLFIQTPGTGSTSIESALLELDDAKIVGDKHDGLKELAPYFVDQLTNITSICFVRNPFDRYVSEWWRLRNRFAWDLLDPNSFYSTNNLKKKELISACVYDFHKWIEFVLIDMYEQNLSPRICIFDRWASNVDYVHKYEEITSFPDLLNDKFGIQIKLPRHNVGGRTLPYWTFYTERSRAIVQDITRVTLEKYGYVF</sequence>
<dbReference type="Pfam" id="PF03567">
    <property type="entry name" value="Sulfotransfer_2"/>
    <property type="match status" value="1"/>
</dbReference>
<dbReference type="AlphaFoldDB" id="A0A1I4ULH8"/>
<dbReference type="STRING" id="52442.SAMN05421880_1486"/>
<evidence type="ECO:0000313" key="2">
    <source>
        <dbReference type="Proteomes" id="UP000199561"/>
    </source>
</evidence>
<evidence type="ECO:0000313" key="1">
    <source>
        <dbReference type="EMBL" id="SFM89832.1"/>
    </source>
</evidence>
<dbReference type="Proteomes" id="UP000199561">
    <property type="component" value="Unassembled WGS sequence"/>
</dbReference>
<dbReference type="InterPro" id="IPR027417">
    <property type="entry name" value="P-loop_NTPase"/>
</dbReference>
<proteinExistence type="predicted"/>
<dbReference type="GO" id="GO:0016020">
    <property type="term" value="C:membrane"/>
    <property type="evidence" value="ECO:0007669"/>
    <property type="project" value="InterPro"/>
</dbReference>
<organism evidence="1 2">
    <name type="scientific">Nitrosomonas nitrosa</name>
    <dbReference type="NCBI Taxonomy" id="52442"/>
    <lineage>
        <taxon>Bacteria</taxon>
        <taxon>Pseudomonadati</taxon>
        <taxon>Pseudomonadota</taxon>
        <taxon>Betaproteobacteria</taxon>
        <taxon>Nitrosomonadales</taxon>
        <taxon>Nitrosomonadaceae</taxon>
        <taxon>Nitrosomonas</taxon>
    </lineage>
</organism>